<evidence type="ECO:0000256" key="7">
    <source>
        <dbReference type="ARBA" id="ARBA00023136"/>
    </source>
</evidence>
<dbReference type="InterPro" id="IPR001173">
    <property type="entry name" value="Glyco_trans_2-like"/>
</dbReference>
<keyword evidence="2" id="KW-0328">Glycosyltransferase</keyword>
<keyword evidence="7" id="KW-0472">Membrane</keyword>
<evidence type="ECO:0000256" key="1">
    <source>
        <dbReference type="ARBA" id="ARBA00022475"/>
    </source>
</evidence>
<dbReference type="RefSeq" id="WP_348827479.1">
    <property type="nucleotide sequence ID" value="NZ_CP098827.1"/>
</dbReference>
<name>A0AAU7KKW6_9GAMM</name>
<keyword evidence="5" id="KW-0448">Lipopolysaccharide biosynthesis</keyword>
<dbReference type="Gene3D" id="3.90.550.10">
    <property type="entry name" value="Spore Coat Polysaccharide Biosynthesis Protein SpsA, Chain A"/>
    <property type="match status" value="1"/>
</dbReference>
<dbReference type="SUPFAM" id="SSF53448">
    <property type="entry name" value="Nucleotide-diphospho-sugar transferases"/>
    <property type="match status" value="1"/>
</dbReference>
<dbReference type="GO" id="GO:0099621">
    <property type="term" value="F:undecaprenyl-phosphate 4-deoxy-4-formamido-L-arabinose transferase activity"/>
    <property type="evidence" value="ECO:0007669"/>
    <property type="project" value="TreeGrafter"/>
</dbReference>
<evidence type="ECO:0000313" key="9">
    <source>
        <dbReference type="EMBL" id="XBO71488.1"/>
    </source>
</evidence>
<dbReference type="GO" id="GO:0009103">
    <property type="term" value="P:lipopolysaccharide biosynthetic process"/>
    <property type="evidence" value="ECO:0007669"/>
    <property type="project" value="UniProtKB-KW"/>
</dbReference>
<evidence type="ECO:0000256" key="4">
    <source>
        <dbReference type="ARBA" id="ARBA00022692"/>
    </source>
</evidence>
<dbReference type="AlphaFoldDB" id="A0AAU7KKW6"/>
<evidence type="ECO:0000256" key="3">
    <source>
        <dbReference type="ARBA" id="ARBA00022679"/>
    </source>
</evidence>
<dbReference type="GO" id="GO:0005886">
    <property type="term" value="C:plasma membrane"/>
    <property type="evidence" value="ECO:0007669"/>
    <property type="project" value="TreeGrafter"/>
</dbReference>
<proteinExistence type="predicted"/>
<organism evidence="9">
    <name type="scientific">Halomonas sp. RT37</name>
    <dbReference type="NCBI Taxonomy" id="2950872"/>
    <lineage>
        <taxon>Bacteria</taxon>
        <taxon>Pseudomonadati</taxon>
        <taxon>Pseudomonadota</taxon>
        <taxon>Gammaproteobacteria</taxon>
        <taxon>Oceanospirillales</taxon>
        <taxon>Halomonadaceae</taxon>
        <taxon>Halomonas</taxon>
    </lineage>
</organism>
<dbReference type="PANTHER" id="PTHR48090:SF3">
    <property type="entry name" value="UNDECAPRENYL-PHOSPHATE 4-DEOXY-4-FORMAMIDO-L-ARABINOSE TRANSFERASE"/>
    <property type="match status" value="1"/>
</dbReference>
<dbReference type="FunFam" id="3.90.550.10:FF:000170">
    <property type="entry name" value="Dolichol-phosphate mannosyltransferase"/>
    <property type="match status" value="1"/>
</dbReference>
<reference evidence="9" key="1">
    <citation type="submission" date="2022-06" db="EMBL/GenBank/DDBJ databases">
        <title>A novel DMS-producing enzyme.</title>
        <authorList>
            <person name="Zhang Y."/>
        </authorList>
    </citation>
    <scope>NUCLEOTIDE SEQUENCE</scope>
    <source>
        <strain evidence="9">RT37</strain>
    </source>
</reference>
<accession>A0AAU7KKW6</accession>
<dbReference type="PANTHER" id="PTHR48090">
    <property type="entry name" value="UNDECAPRENYL-PHOSPHATE 4-DEOXY-4-FORMAMIDO-L-ARABINOSE TRANSFERASE-RELATED"/>
    <property type="match status" value="1"/>
</dbReference>
<keyword evidence="4" id="KW-0812">Transmembrane</keyword>
<evidence type="ECO:0000259" key="8">
    <source>
        <dbReference type="Pfam" id="PF00535"/>
    </source>
</evidence>
<evidence type="ECO:0000256" key="6">
    <source>
        <dbReference type="ARBA" id="ARBA00022989"/>
    </source>
</evidence>
<keyword evidence="3" id="KW-0808">Transferase</keyword>
<dbReference type="InterPro" id="IPR029044">
    <property type="entry name" value="Nucleotide-diphossugar_trans"/>
</dbReference>
<evidence type="ECO:0000256" key="5">
    <source>
        <dbReference type="ARBA" id="ARBA00022985"/>
    </source>
</evidence>
<dbReference type="InterPro" id="IPR050256">
    <property type="entry name" value="Glycosyltransferase_2"/>
</dbReference>
<feature type="domain" description="Glycosyltransferase 2-like" evidence="8">
    <location>
        <begin position="7"/>
        <end position="165"/>
    </location>
</feature>
<dbReference type="EMBL" id="CP098827">
    <property type="protein sequence ID" value="XBO71488.1"/>
    <property type="molecule type" value="Genomic_DNA"/>
</dbReference>
<gene>
    <name evidence="9" type="ORF">NFG58_01865</name>
</gene>
<keyword evidence="1" id="KW-1003">Cell membrane</keyword>
<sequence length="306" mass="33018">MHAVTVSVVIPAHNEAANLPALLDEIEQALSQQAYEVIVVDDGSEDDTWPLLVTRAPRQDTLRPLRHRDSAGQSTALWQAARHARGEWLATLDGDGQNDPADIPALLEAAKAARVDLVGGHRVTRQDSALKRLSSRVANAVRARLLGDGAPDSGCGLKVIRRQAFLSLPYFDHMHRFLPALVAAQGGRCLSHPVKHRPRRAGRSHYGLSNRLWVGITDLIGVRWLQLRSRLPVDCRGIDDALDPPRVGTTLGHGELAFATDTTVSKTGRQQPMPDGLDVVLPRVVFGSTASSSSVTLNQAAAGPSQ</sequence>
<dbReference type="Pfam" id="PF00535">
    <property type="entry name" value="Glycos_transf_2"/>
    <property type="match status" value="1"/>
</dbReference>
<keyword evidence="6" id="KW-1133">Transmembrane helix</keyword>
<evidence type="ECO:0000256" key="2">
    <source>
        <dbReference type="ARBA" id="ARBA00022676"/>
    </source>
</evidence>
<dbReference type="CDD" id="cd04179">
    <property type="entry name" value="DPM_DPG-synthase_like"/>
    <property type="match status" value="1"/>
</dbReference>
<protein>
    <submittedName>
        <fullName evidence="9">Glycosyltransferase family 2 protein</fullName>
    </submittedName>
</protein>